<dbReference type="EMBL" id="JARJBC010000003">
    <property type="protein sequence ID" value="MDF3288812.1"/>
    <property type="molecule type" value="Genomic_DNA"/>
</dbReference>
<dbReference type="SUPFAM" id="SSF55729">
    <property type="entry name" value="Acyl-CoA N-acyltransferases (Nat)"/>
    <property type="match status" value="1"/>
</dbReference>
<protein>
    <recommendedName>
        <fullName evidence="1">N-acetyltransferase domain-containing protein</fullName>
    </recommendedName>
</protein>
<evidence type="ECO:0000259" key="1">
    <source>
        <dbReference type="Pfam" id="PF00583"/>
    </source>
</evidence>
<evidence type="ECO:0000313" key="2">
    <source>
        <dbReference type="EMBL" id="MDF3288812.1"/>
    </source>
</evidence>
<proteinExistence type="predicted"/>
<reference evidence="2 3" key="1">
    <citation type="submission" date="2023-03" db="EMBL/GenBank/DDBJ databases">
        <title>Draft genome sequence of Streptomyces sp. RB6PN23 isolated from peat swamp forest in Thailand.</title>
        <authorList>
            <person name="Klaysubun C."/>
            <person name="Duangmal K."/>
        </authorList>
    </citation>
    <scope>NUCLEOTIDE SEQUENCE [LARGE SCALE GENOMIC DNA]</scope>
    <source>
        <strain evidence="2 3">RB6PN23</strain>
    </source>
</reference>
<sequence length="188" mass="20391">MDANPTVYPGESALAIVEEFVHLRRLSTQGHSTRHVEQQIGGLRDRLAHDVRKPGFLAVTASIGSRLCGFGTAVRSVDPVPTHPAPDAWRSHQPLADAMQITDLTVAPVARGRGVGTRLLDVLLLPALDDRAWVAADPGDRATMTFFRCRGWRQILFPSPGKPTDGRTQVVFLAPCHPALTDASTAWC</sequence>
<dbReference type="InterPro" id="IPR000182">
    <property type="entry name" value="GNAT_dom"/>
</dbReference>
<feature type="domain" description="N-acetyltransferase" evidence="1">
    <location>
        <begin position="53"/>
        <end position="151"/>
    </location>
</feature>
<organism evidence="2 3">
    <name type="scientific">Streptomyces silvisoli</name>
    <dbReference type="NCBI Taxonomy" id="3034235"/>
    <lineage>
        <taxon>Bacteria</taxon>
        <taxon>Bacillati</taxon>
        <taxon>Actinomycetota</taxon>
        <taxon>Actinomycetes</taxon>
        <taxon>Kitasatosporales</taxon>
        <taxon>Streptomycetaceae</taxon>
        <taxon>Streptomyces</taxon>
    </lineage>
</organism>
<dbReference type="Pfam" id="PF00583">
    <property type="entry name" value="Acetyltransf_1"/>
    <property type="match status" value="1"/>
</dbReference>
<dbReference type="Proteomes" id="UP001216579">
    <property type="component" value="Unassembled WGS sequence"/>
</dbReference>
<name>A0ABT5ZG65_9ACTN</name>
<dbReference type="Gene3D" id="3.40.630.30">
    <property type="match status" value="1"/>
</dbReference>
<dbReference type="RefSeq" id="WP_276092551.1">
    <property type="nucleotide sequence ID" value="NZ_JARJBC010000003.1"/>
</dbReference>
<dbReference type="InterPro" id="IPR016181">
    <property type="entry name" value="Acyl_CoA_acyltransferase"/>
</dbReference>
<keyword evidence="3" id="KW-1185">Reference proteome</keyword>
<gene>
    <name evidence="2" type="ORF">P3G67_06110</name>
</gene>
<evidence type="ECO:0000313" key="3">
    <source>
        <dbReference type="Proteomes" id="UP001216579"/>
    </source>
</evidence>
<comment type="caution">
    <text evidence="2">The sequence shown here is derived from an EMBL/GenBank/DDBJ whole genome shotgun (WGS) entry which is preliminary data.</text>
</comment>
<accession>A0ABT5ZG65</accession>